<dbReference type="GO" id="GO:0030968">
    <property type="term" value="P:endoplasmic reticulum unfolded protein response"/>
    <property type="evidence" value="ECO:0007669"/>
    <property type="project" value="InterPro"/>
</dbReference>
<accession>A0A6S7K5N5</accession>
<dbReference type="GO" id="GO:0004521">
    <property type="term" value="F:RNA endonuclease activity"/>
    <property type="evidence" value="ECO:0007669"/>
    <property type="project" value="InterPro"/>
</dbReference>
<dbReference type="Pfam" id="PF06479">
    <property type="entry name" value="Ribonuc_2-5A"/>
    <property type="match status" value="1"/>
</dbReference>
<dbReference type="PANTHER" id="PTHR13954:SF6">
    <property type="entry name" value="NON-SPECIFIC SERINE_THREONINE PROTEIN KINASE"/>
    <property type="match status" value="1"/>
</dbReference>
<dbReference type="InterPro" id="IPR045133">
    <property type="entry name" value="IRE1/2-like"/>
</dbReference>
<dbReference type="AlphaFoldDB" id="A0A6S7K5N5"/>
<dbReference type="Gene3D" id="3.40.1310.20">
    <property type="match status" value="1"/>
</dbReference>
<dbReference type="InterPro" id="IPR000719">
    <property type="entry name" value="Prot_kinase_dom"/>
</dbReference>
<comment type="caution">
    <text evidence="4">The sequence shown here is derived from an EMBL/GenBank/DDBJ whole genome shotgun (WGS) entry which is preliminary data.</text>
</comment>
<keyword evidence="2" id="KW-0547">Nucleotide-binding</keyword>
<organism evidence="4 5">
    <name type="scientific">Paramuricea clavata</name>
    <name type="common">Red gorgonian</name>
    <name type="synonym">Violescent sea-whip</name>
    <dbReference type="NCBI Taxonomy" id="317549"/>
    <lineage>
        <taxon>Eukaryota</taxon>
        <taxon>Metazoa</taxon>
        <taxon>Cnidaria</taxon>
        <taxon>Anthozoa</taxon>
        <taxon>Octocorallia</taxon>
        <taxon>Malacalcyonacea</taxon>
        <taxon>Plexauridae</taxon>
        <taxon>Paramuricea</taxon>
    </lineage>
</organism>
<keyword evidence="1" id="KW-0732">Signal</keyword>
<evidence type="ECO:0000313" key="5">
    <source>
        <dbReference type="Proteomes" id="UP001152795"/>
    </source>
</evidence>
<dbReference type="PROSITE" id="PS51392">
    <property type="entry name" value="KEN"/>
    <property type="match status" value="1"/>
</dbReference>
<dbReference type="SUPFAM" id="SSF56112">
    <property type="entry name" value="Protein kinase-like (PK-like)"/>
    <property type="match status" value="1"/>
</dbReference>
<dbReference type="EMBL" id="CACRXK020024620">
    <property type="protein sequence ID" value="CAB4038818.1"/>
    <property type="molecule type" value="Genomic_DNA"/>
</dbReference>
<evidence type="ECO:0000256" key="1">
    <source>
        <dbReference type="ARBA" id="ARBA00022729"/>
    </source>
</evidence>
<keyword evidence="5" id="KW-1185">Reference proteome</keyword>
<evidence type="ECO:0000256" key="3">
    <source>
        <dbReference type="ARBA" id="ARBA00022840"/>
    </source>
</evidence>
<proteinExistence type="predicted"/>
<sequence>MAAFFIVTKGKHPFGEKPDRLRNLLDDKPVGLHALKNPILKDLLSWMLSHDPNDRPSAEEALKHPYLHPKKQQFEMLCKMGNQQEIKAGESNSAVVRRLNSDPTDWKTRMSPNVLKYLCTDFKSGKPKPFSYKSSWTDCLRLIRNVNQKWLDRSRPMPQPEAFYEVGNPQEYFLNLFPNLLVEVHRIVRSCDWKERPDLKEYFTKGANEERNPGNAVVIQEGEPAAGANEERNPRNAVVIQEREPAAGDPSKYFYVSVNSMYQSESDTDDFQVNSLASANQIRKTYLVTYSQADLRIFPTRQSFGEQVATYFDEGTGKVKVEHWACCQESHENSGVHYHMSLKLDGAKRWKQVKEKMMKNHVVVLHFSNAHDNYHSAYQSVTKQDTEVFLSPNHPNLNVIGSPRTKTCIRAFRESRKRKQNENANAQQEKAKKIRRLSNFEVSEFLVANQIKSETELLALADTQSKEGKKDLANFILCRSNKAIQELIDNTWRLQNARAKLDRKKKSRIDLLRDARSAECVDGCNGEWIKCAREVLKNNNIHPVVFASALKDILTKGRGKFRNVMLVGCACSGKTFLLDPLCLLCVGI</sequence>
<dbReference type="InterPro" id="IPR038357">
    <property type="entry name" value="KEN_sf"/>
</dbReference>
<dbReference type="InterPro" id="IPR027417">
    <property type="entry name" value="P-loop_NTPase"/>
</dbReference>
<name>A0A6S7K5N5_PARCT</name>
<dbReference type="InterPro" id="IPR011009">
    <property type="entry name" value="Kinase-like_dom_sf"/>
</dbReference>
<dbReference type="Proteomes" id="UP001152795">
    <property type="component" value="Unassembled WGS sequence"/>
</dbReference>
<dbReference type="PROSITE" id="PS50011">
    <property type="entry name" value="PROTEIN_KINASE_DOM"/>
    <property type="match status" value="1"/>
</dbReference>
<dbReference type="Gene3D" id="1.20.1440.180">
    <property type="entry name" value="KEN domain"/>
    <property type="match status" value="1"/>
</dbReference>
<dbReference type="PANTHER" id="PTHR13954">
    <property type="entry name" value="IRE1-RELATED"/>
    <property type="match status" value="1"/>
</dbReference>
<dbReference type="OrthoDB" id="63989at2759"/>
<dbReference type="GO" id="GO:0005524">
    <property type="term" value="F:ATP binding"/>
    <property type="evidence" value="ECO:0007669"/>
    <property type="project" value="UniProtKB-KW"/>
</dbReference>
<dbReference type="GO" id="GO:0006397">
    <property type="term" value="P:mRNA processing"/>
    <property type="evidence" value="ECO:0007669"/>
    <property type="project" value="InterPro"/>
</dbReference>
<evidence type="ECO:0000256" key="2">
    <source>
        <dbReference type="ARBA" id="ARBA00022741"/>
    </source>
</evidence>
<keyword evidence="3" id="KW-0067">ATP-binding</keyword>
<dbReference type="Gene3D" id="3.40.50.300">
    <property type="entry name" value="P-loop containing nucleotide triphosphate hydrolases"/>
    <property type="match status" value="1"/>
</dbReference>
<protein>
    <submittedName>
        <fullName evidence="4">PREDICTED: uncharacterized protein LOC107339053</fullName>
    </submittedName>
</protein>
<dbReference type="Gene3D" id="1.10.510.10">
    <property type="entry name" value="Transferase(Phosphotransferase) domain 1"/>
    <property type="match status" value="1"/>
</dbReference>
<gene>
    <name evidence="4" type="ORF">PACLA_8A028643</name>
</gene>
<dbReference type="GO" id="GO:0004674">
    <property type="term" value="F:protein serine/threonine kinase activity"/>
    <property type="evidence" value="ECO:0007669"/>
    <property type="project" value="InterPro"/>
</dbReference>
<dbReference type="InterPro" id="IPR010513">
    <property type="entry name" value="KEN_dom"/>
</dbReference>
<reference evidence="4" key="1">
    <citation type="submission" date="2020-04" db="EMBL/GenBank/DDBJ databases">
        <authorList>
            <person name="Alioto T."/>
            <person name="Alioto T."/>
            <person name="Gomez Garrido J."/>
        </authorList>
    </citation>
    <scope>NUCLEOTIDE SEQUENCE</scope>
    <source>
        <strain evidence="4">A484AB</strain>
    </source>
</reference>
<evidence type="ECO:0000313" key="4">
    <source>
        <dbReference type="EMBL" id="CAB4038818.1"/>
    </source>
</evidence>